<evidence type="ECO:0000256" key="3">
    <source>
        <dbReference type="SAM" id="MobiDB-lite"/>
    </source>
</evidence>
<dbReference type="PANTHER" id="PTHR47816:SF4">
    <property type="entry name" value="RIBOSOMAL RNA SMALL SUBUNIT METHYLTRANSFERASE C"/>
    <property type="match status" value="1"/>
</dbReference>
<evidence type="ECO:0000256" key="1">
    <source>
        <dbReference type="ARBA" id="ARBA00022603"/>
    </source>
</evidence>
<evidence type="ECO:0000313" key="5">
    <source>
        <dbReference type="EMBL" id="EME36841.1"/>
    </source>
</evidence>
<keyword evidence="2" id="KW-0808">Transferase</keyword>
<dbReference type="STRING" id="71999.KPaMU14_07995"/>
<dbReference type="Proteomes" id="UP000009877">
    <property type="component" value="Unassembled WGS sequence"/>
</dbReference>
<dbReference type="GO" id="GO:0008757">
    <property type="term" value="F:S-adenosylmethionine-dependent methyltransferase activity"/>
    <property type="evidence" value="ECO:0007669"/>
    <property type="project" value="InterPro"/>
</dbReference>
<dbReference type="CDD" id="cd02440">
    <property type="entry name" value="AdoMet_MTases"/>
    <property type="match status" value="1"/>
</dbReference>
<dbReference type="PANTHER" id="PTHR47816">
    <property type="entry name" value="RIBOSOMAL RNA SMALL SUBUNIT METHYLTRANSFERASE C"/>
    <property type="match status" value="1"/>
</dbReference>
<dbReference type="InterPro" id="IPR046977">
    <property type="entry name" value="RsmC/RlmG"/>
</dbReference>
<dbReference type="InterPro" id="IPR029063">
    <property type="entry name" value="SAM-dependent_MTases_sf"/>
</dbReference>
<sequence>MVPMSETPGAHYFTTPQDEERRSRIRVQLRGREVSVETAGGVFSPKGLDKGTAILLDEVPDPTGAELLDLGCGWGPVAIAMAQAGQPGARVTAVDVNDRSLGLTRDNAAALGLTGVEALRPQDVPDDRRFDTIWSNPPIRIGKQALHELLLLWLPRLASGGTAWLVVQKNLGADTLQSWLATALPEAAEGPWEVRRTATAKGFRILAVTRG</sequence>
<evidence type="ECO:0000259" key="4">
    <source>
        <dbReference type="Pfam" id="PF05175"/>
    </source>
</evidence>
<feature type="region of interest" description="Disordered" evidence="3">
    <location>
        <begin position="1"/>
        <end position="21"/>
    </location>
</feature>
<dbReference type="GO" id="GO:0032259">
    <property type="term" value="P:methylation"/>
    <property type="evidence" value="ECO:0007669"/>
    <property type="project" value="UniProtKB-KW"/>
</dbReference>
<organism evidence="5 6">
    <name type="scientific">Kocuria palustris PEL</name>
    <dbReference type="NCBI Taxonomy" id="1236550"/>
    <lineage>
        <taxon>Bacteria</taxon>
        <taxon>Bacillati</taxon>
        <taxon>Actinomycetota</taxon>
        <taxon>Actinomycetes</taxon>
        <taxon>Micrococcales</taxon>
        <taxon>Micrococcaceae</taxon>
        <taxon>Kocuria</taxon>
    </lineage>
</organism>
<reference evidence="5 6" key="1">
    <citation type="journal article" date="2014" name="Genome Announc.">
        <title>Draft Genome Sequence of Kocuria palustris PEL.</title>
        <authorList>
            <person name="Sharma G."/>
            <person name="Khatri I."/>
            <person name="Subramanian S."/>
        </authorList>
    </citation>
    <scope>NUCLEOTIDE SEQUENCE [LARGE SCALE GENOMIC DNA]</scope>
    <source>
        <strain evidence="5 6">PEL</strain>
    </source>
</reference>
<dbReference type="Pfam" id="PF05175">
    <property type="entry name" value="MTS"/>
    <property type="match status" value="1"/>
</dbReference>
<evidence type="ECO:0000256" key="2">
    <source>
        <dbReference type="ARBA" id="ARBA00022679"/>
    </source>
</evidence>
<accession>M2XCQ3</accession>
<dbReference type="Gene3D" id="3.40.50.150">
    <property type="entry name" value="Vaccinia Virus protein VP39"/>
    <property type="match status" value="1"/>
</dbReference>
<dbReference type="InterPro" id="IPR007848">
    <property type="entry name" value="Small_mtfrase_dom"/>
</dbReference>
<protein>
    <recommendedName>
        <fullName evidence="4">Methyltransferase small domain-containing protein</fullName>
    </recommendedName>
</protein>
<dbReference type="RefSeq" id="WP_006214508.1">
    <property type="nucleotide sequence ID" value="NZ_ANHZ02000008.1"/>
</dbReference>
<keyword evidence="1" id="KW-0489">Methyltransferase</keyword>
<dbReference type="SUPFAM" id="SSF53335">
    <property type="entry name" value="S-adenosyl-L-methionine-dependent methyltransferases"/>
    <property type="match status" value="1"/>
</dbReference>
<dbReference type="EMBL" id="ANHZ02000008">
    <property type="protein sequence ID" value="EME36841.1"/>
    <property type="molecule type" value="Genomic_DNA"/>
</dbReference>
<keyword evidence="6" id="KW-1185">Reference proteome</keyword>
<dbReference type="AlphaFoldDB" id="M2XCQ3"/>
<feature type="domain" description="Methyltransferase small" evidence="4">
    <location>
        <begin position="34"/>
        <end position="180"/>
    </location>
</feature>
<comment type="caution">
    <text evidence="5">The sequence shown here is derived from an EMBL/GenBank/DDBJ whole genome shotgun (WGS) entry which is preliminary data.</text>
</comment>
<gene>
    <name evidence="5" type="ORF">C884_02448</name>
</gene>
<evidence type="ECO:0000313" key="6">
    <source>
        <dbReference type="Proteomes" id="UP000009877"/>
    </source>
</evidence>
<proteinExistence type="predicted"/>
<name>M2XCQ3_9MICC</name>